<keyword evidence="3" id="KW-0597">Phosphoprotein</keyword>
<evidence type="ECO:0000256" key="4">
    <source>
        <dbReference type="ARBA" id="ARBA00022692"/>
    </source>
</evidence>
<sequence>MQECLRAETHEQEVLGCADILHSERMRGFLLLALSLVTTAHTEFCRPDSQNAFKVRLSIKTALGDNAYAWDASEEYLFKAMVAFAMRRYSSQKTTQISNVLLCNVTDRVSFWFVVTDSSKNATTVPRGEVEAAIRMTRNRINNAFLLNDKTMQFLKISSTLPPPTESSVPIWLVVFGVVLCLIVAGILFLIVSGIQQRKKKNKEPAETKNLEEKCEVTVTIENGMPCDTLNLKTGQINGGYEADDERFTPL</sequence>
<accession>A0A151N0G6</accession>
<evidence type="ECO:0000259" key="10">
    <source>
        <dbReference type="PROSITE" id="PS52010"/>
    </source>
</evidence>
<reference evidence="11 12" key="1">
    <citation type="journal article" date="2012" name="Genome Biol.">
        <title>Sequencing three crocodilian genomes to illuminate the evolution of archosaurs and amniotes.</title>
        <authorList>
            <person name="St John J.A."/>
            <person name="Braun E.L."/>
            <person name="Isberg S.R."/>
            <person name="Miles L.G."/>
            <person name="Chong A.Y."/>
            <person name="Gongora J."/>
            <person name="Dalzell P."/>
            <person name="Moran C."/>
            <person name="Bed'hom B."/>
            <person name="Abzhanov A."/>
            <person name="Burgess S.C."/>
            <person name="Cooksey A.M."/>
            <person name="Castoe T.A."/>
            <person name="Crawford N.G."/>
            <person name="Densmore L.D."/>
            <person name="Drew J.C."/>
            <person name="Edwards S.V."/>
            <person name="Faircloth B.C."/>
            <person name="Fujita M.K."/>
            <person name="Greenwold M.J."/>
            <person name="Hoffmann F.G."/>
            <person name="Howard J.M."/>
            <person name="Iguchi T."/>
            <person name="Janes D.E."/>
            <person name="Khan S.Y."/>
            <person name="Kohno S."/>
            <person name="de Koning A.J."/>
            <person name="Lance S.L."/>
            <person name="McCarthy F.M."/>
            <person name="McCormack J.E."/>
            <person name="Merchant M.E."/>
            <person name="Peterson D.G."/>
            <person name="Pollock D.D."/>
            <person name="Pourmand N."/>
            <person name="Raney B.J."/>
            <person name="Roessler K.A."/>
            <person name="Sanford J.R."/>
            <person name="Sawyer R.H."/>
            <person name="Schmidt C.J."/>
            <person name="Triplett E.W."/>
            <person name="Tuberville T.D."/>
            <person name="Venegas-Anaya M."/>
            <person name="Howard J.T."/>
            <person name="Jarvis E.D."/>
            <person name="Guillette L.J.Jr."/>
            <person name="Glenn T.C."/>
            <person name="Green R.E."/>
            <person name="Ray D.A."/>
        </authorList>
    </citation>
    <scope>NUCLEOTIDE SEQUENCE [LARGE SCALE GENOMIC DNA]</scope>
    <source>
        <strain evidence="11">KSC_2009_1</strain>
    </source>
</reference>
<keyword evidence="5" id="KW-0732">Signal</keyword>
<dbReference type="PROSITE" id="PS52010">
    <property type="entry name" value="COLLECTRIN_LIKE"/>
    <property type="match status" value="1"/>
</dbReference>
<dbReference type="InterPro" id="IPR031588">
    <property type="entry name" value="Collectrin_dom"/>
</dbReference>
<evidence type="ECO:0000256" key="6">
    <source>
        <dbReference type="ARBA" id="ARBA00022989"/>
    </source>
</evidence>
<evidence type="ECO:0000256" key="9">
    <source>
        <dbReference type="SAM" id="Phobius"/>
    </source>
</evidence>
<comment type="subcellular location">
    <subcellularLocation>
        <location evidence="1">Cell membrane</location>
        <topology evidence="1">Single-pass type I membrane protein</topology>
    </subcellularLocation>
</comment>
<dbReference type="EMBL" id="AKHW03004278">
    <property type="protein sequence ID" value="KYO30242.1"/>
    <property type="molecule type" value="Genomic_DNA"/>
</dbReference>
<evidence type="ECO:0000313" key="11">
    <source>
        <dbReference type="EMBL" id="KYO30242.1"/>
    </source>
</evidence>
<proteinExistence type="predicted"/>
<protein>
    <submittedName>
        <fullName evidence="11">Collectrin</fullName>
    </submittedName>
</protein>
<comment type="caution">
    <text evidence="11">The sequence shown here is derived from an EMBL/GenBank/DDBJ whole genome shotgun (WGS) entry which is preliminary data.</text>
</comment>
<dbReference type="PANTHER" id="PTHR46884:SF1">
    <property type="entry name" value="COLLECTRIN"/>
    <property type="match status" value="1"/>
</dbReference>
<evidence type="ECO:0000256" key="2">
    <source>
        <dbReference type="ARBA" id="ARBA00022475"/>
    </source>
</evidence>
<dbReference type="InterPro" id="IPR042944">
    <property type="entry name" value="Collectrin"/>
</dbReference>
<keyword evidence="7 9" id="KW-0472">Membrane</keyword>
<evidence type="ECO:0000256" key="3">
    <source>
        <dbReference type="ARBA" id="ARBA00022553"/>
    </source>
</evidence>
<dbReference type="STRING" id="8496.A0A151N0G6"/>
<evidence type="ECO:0000313" key="12">
    <source>
        <dbReference type="Proteomes" id="UP000050525"/>
    </source>
</evidence>
<feature type="domain" description="Collectrin-like" evidence="10">
    <location>
        <begin position="49"/>
        <end position="251"/>
    </location>
</feature>
<organism evidence="11 12">
    <name type="scientific">Alligator mississippiensis</name>
    <name type="common">American alligator</name>
    <dbReference type="NCBI Taxonomy" id="8496"/>
    <lineage>
        <taxon>Eukaryota</taxon>
        <taxon>Metazoa</taxon>
        <taxon>Chordata</taxon>
        <taxon>Craniata</taxon>
        <taxon>Vertebrata</taxon>
        <taxon>Euteleostomi</taxon>
        <taxon>Archelosauria</taxon>
        <taxon>Archosauria</taxon>
        <taxon>Crocodylia</taxon>
        <taxon>Alligatoridae</taxon>
        <taxon>Alligatorinae</taxon>
        <taxon>Alligator</taxon>
    </lineage>
</organism>
<keyword evidence="6 9" id="KW-1133">Transmembrane helix</keyword>
<evidence type="ECO:0000256" key="8">
    <source>
        <dbReference type="ARBA" id="ARBA00023180"/>
    </source>
</evidence>
<keyword evidence="4 9" id="KW-0812">Transmembrane</keyword>
<keyword evidence="12" id="KW-1185">Reference proteome</keyword>
<dbReference type="GO" id="GO:0051957">
    <property type="term" value="P:positive regulation of amino acid transport"/>
    <property type="evidence" value="ECO:0007669"/>
    <property type="project" value="TreeGrafter"/>
</dbReference>
<gene>
    <name evidence="11" type="primary">TMEM27</name>
    <name evidence="11" type="ORF">Y1Q_0022456</name>
</gene>
<dbReference type="eggNOG" id="ENOG502RWVW">
    <property type="taxonomic scope" value="Eukaryota"/>
</dbReference>
<dbReference type="GO" id="GO:0070062">
    <property type="term" value="C:extracellular exosome"/>
    <property type="evidence" value="ECO:0007669"/>
    <property type="project" value="TreeGrafter"/>
</dbReference>
<dbReference type="Proteomes" id="UP000050525">
    <property type="component" value="Unassembled WGS sequence"/>
</dbReference>
<dbReference type="PANTHER" id="PTHR46884">
    <property type="entry name" value="COLLECTRIN"/>
    <property type="match status" value="1"/>
</dbReference>
<dbReference type="AlphaFoldDB" id="A0A151N0G6"/>
<evidence type="ECO:0000256" key="1">
    <source>
        <dbReference type="ARBA" id="ARBA00004251"/>
    </source>
</evidence>
<evidence type="ECO:0000256" key="7">
    <source>
        <dbReference type="ARBA" id="ARBA00023136"/>
    </source>
</evidence>
<keyword evidence="2" id="KW-1003">Cell membrane</keyword>
<evidence type="ECO:0000256" key="5">
    <source>
        <dbReference type="ARBA" id="ARBA00022729"/>
    </source>
</evidence>
<feature type="transmembrane region" description="Helical" evidence="9">
    <location>
        <begin position="169"/>
        <end position="192"/>
    </location>
</feature>
<name>A0A151N0G6_ALLMI</name>
<keyword evidence="8" id="KW-0325">Glycoprotein</keyword>
<dbReference type="GO" id="GO:0005886">
    <property type="term" value="C:plasma membrane"/>
    <property type="evidence" value="ECO:0007669"/>
    <property type="project" value="UniProtKB-SubCell"/>
</dbReference>
<dbReference type="Pfam" id="PF16959">
    <property type="entry name" value="Collectrin"/>
    <property type="match status" value="1"/>
</dbReference>